<accession>A0A067S7U3</accession>
<dbReference type="EMBL" id="KL142429">
    <property type="protein sequence ID" value="KDR65987.1"/>
    <property type="molecule type" value="Genomic_DNA"/>
</dbReference>
<evidence type="ECO:0000313" key="2">
    <source>
        <dbReference type="Proteomes" id="UP000027222"/>
    </source>
</evidence>
<reference evidence="2" key="1">
    <citation type="journal article" date="2014" name="Proc. Natl. Acad. Sci. U.S.A.">
        <title>Extensive sampling of basidiomycete genomes demonstrates inadequacy of the white-rot/brown-rot paradigm for wood decay fungi.</title>
        <authorList>
            <person name="Riley R."/>
            <person name="Salamov A.A."/>
            <person name="Brown D.W."/>
            <person name="Nagy L.G."/>
            <person name="Floudas D."/>
            <person name="Held B.W."/>
            <person name="Levasseur A."/>
            <person name="Lombard V."/>
            <person name="Morin E."/>
            <person name="Otillar R."/>
            <person name="Lindquist E.A."/>
            <person name="Sun H."/>
            <person name="LaButti K.M."/>
            <person name="Schmutz J."/>
            <person name="Jabbour D."/>
            <person name="Luo H."/>
            <person name="Baker S.E."/>
            <person name="Pisabarro A.G."/>
            <person name="Walton J.D."/>
            <person name="Blanchette R.A."/>
            <person name="Henrissat B."/>
            <person name="Martin F."/>
            <person name="Cullen D."/>
            <person name="Hibbett D.S."/>
            <person name="Grigoriev I.V."/>
        </authorList>
    </citation>
    <scope>NUCLEOTIDE SEQUENCE [LARGE SCALE GENOMIC DNA]</scope>
    <source>
        <strain evidence="2">CBS 339.88</strain>
    </source>
</reference>
<organism evidence="1 2">
    <name type="scientific">Galerina marginata (strain CBS 339.88)</name>
    <dbReference type="NCBI Taxonomy" id="685588"/>
    <lineage>
        <taxon>Eukaryota</taxon>
        <taxon>Fungi</taxon>
        <taxon>Dikarya</taxon>
        <taxon>Basidiomycota</taxon>
        <taxon>Agaricomycotina</taxon>
        <taxon>Agaricomycetes</taxon>
        <taxon>Agaricomycetidae</taxon>
        <taxon>Agaricales</taxon>
        <taxon>Agaricineae</taxon>
        <taxon>Strophariaceae</taxon>
        <taxon>Galerina</taxon>
    </lineage>
</organism>
<dbReference type="AlphaFoldDB" id="A0A067S7U3"/>
<evidence type="ECO:0000313" key="1">
    <source>
        <dbReference type="EMBL" id="KDR65987.1"/>
    </source>
</evidence>
<name>A0A067S7U3_GALM3</name>
<protein>
    <submittedName>
        <fullName evidence="1">Uncharacterized protein</fullName>
    </submittedName>
</protein>
<keyword evidence="2" id="KW-1185">Reference proteome</keyword>
<gene>
    <name evidence="1" type="ORF">GALMADRAFT_1212095</name>
</gene>
<sequence>MCKFGCESGYSTPGPGKGAADDVVVFMPKAGSLRMDSDFASVLGCFGRGDVGRDDHGWAMGMLWCDGEAKVDYELGTKMTPKLEEETVLGTEAYEYRDSRRIGR</sequence>
<dbReference type="HOGENOM" id="CLU_2250368_0_0_1"/>
<proteinExistence type="predicted"/>
<dbReference type="Proteomes" id="UP000027222">
    <property type="component" value="Unassembled WGS sequence"/>
</dbReference>